<evidence type="ECO:0000313" key="2">
    <source>
        <dbReference type="EMBL" id="KZS98174.1"/>
    </source>
</evidence>
<dbReference type="PANTHER" id="PTHR45694">
    <property type="entry name" value="GLUTAREDOXIN 2"/>
    <property type="match status" value="1"/>
</dbReference>
<protein>
    <submittedName>
        <fullName evidence="2">Thioredoxin-like protein</fullName>
    </submittedName>
</protein>
<sequence>MTIAGGILRNRRRLFIGFLALCVVFIFANRMRGGSLNAMPRYLKDVGTGPKVSELDALLYMVTKTEDVLPEDFDTGSKRLDMRVFASGRDLSKKGWKKRVTEMRRTKPMVVFSKSYCPYSKRAIKLLAGYELHPAPHIIQVDERSDSAAMKALLGRTTGRSTFPNIVWRGKSIGGSDELQAMHDRGELYDLFADDGWEMGQ</sequence>
<dbReference type="OrthoDB" id="423313at2759"/>
<name>A0A164ZWW6_9AGAM</name>
<dbReference type="GO" id="GO:0005796">
    <property type="term" value="C:Golgi lumen"/>
    <property type="evidence" value="ECO:0007669"/>
    <property type="project" value="TreeGrafter"/>
</dbReference>
<dbReference type="EMBL" id="KV419395">
    <property type="protein sequence ID" value="KZS98174.1"/>
    <property type="molecule type" value="Genomic_DNA"/>
</dbReference>
<keyword evidence="3" id="KW-1185">Reference proteome</keyword>
<organism evidence="2 3">
    <name type="scientific">Sistotremastrum niveocremeum HHB9708</name>
    <dbReference type="NCBI Taxonomy" id="1314777"/>
    <lineage>
        <taxon>Eukaryota</taxon>
        <taxon>Fungi</taxon>
        <taxon>Dikarya</taxon>
        <taxon>Basidiomycota</taxon>
        <taxon>Agaricomycotina</taxon>
        <taxon>Agaricomycetes</taxon>
        <taxon>Sistotremastrales</taxon>
        <taxon>Sistotremastraceae</taxon>
        <taxon>Sertulicium</taxon>
        <taxon>Sertulicium niveocremeum</taxon>
    </lineage>
</organism>
<dbReference type="Proteomes" id="UP000076722">
    <property type="component" value="Unassembled WGS sequence"/>
</dbReference>
<dbReference type="InterPro" id="IPR036249">
    <property type="entry name" value="Thioredoxin-like_sf"/>
</dbReference>
<dbReference type="GO" id="GO:0015038">
    <property type="term" value="F:glutathione disulfide oxidoreductase activity"/>
    <property type="evidence" value="ECO:0007669"/>
    <property type="project" value="TreeGrafter"/>
</dbReference>
<dbReference type="AlphaFoldDB" id="A0A164ZWW6"/>
<gene>
    <name evidence="2" type="ORF">SISNIDRAFT_492569</name>
</gene>
<evidence type="ECO:0000313" key="3">
    <source>
        <dbReference type="Proteomes" id="UP000076722"/>
    </source>
</evidence>
<dbReference type="GO" id="GO:0005801">
    <property type="term" value="C:cis-Golgi network"/>
    <property type="evidence" value="ECO:0007669"/>
    <property type="project" value="TreeGrafter"/>
</dbReference>
<dbReference type="InterPro" id="IPR014025">
    <property type="entry name" value="Glutaredoxin_subgr"/>
</dbReference>
<dbReference type="InterPro" id="IPR002109">
    <property type="entry name" value="Glutaredoxin"/>
</dbReference>
<dbReference type="GO" id="GO:0000324">
    <property type="term" value="C:fungal-type vacuole"/>
    <property type="evidence" value="ECO:0007669"/>
    <property type="project" value="TreeGrafter"/>
</dbReference>
<feature type="domain" description="Glutaredoxin" evidence="1">
    <location>
        <begin position="110"/>
        <end position="173"/>
    </location>
</feature>
<dbReference type="PROSITE" id="PS51354">
    <property type="entry name" value="GLUTAREDOXIN_2"/>
    <property type="match status" value="1"/>
</dbReference>
<dbReference type="Gene3D" id="3.40.30.10">
    <property type="entry name" value="Glutaredoxin"/>
    <property type="match status" value="1"/>
</dbReference>
<dbReference type="PRINTS" id="PR00160">
    <property type="entry name" value="GLUTAREDOXIN"/>
</dbReference>
<evidence type="ECO:0000259" key="1">
    <source>
        <dbReference type="Pfam" id="PF00462"/>
    </source>
</evidence>
<dbReference type="SUPFAM" id="SSF52833">
    <property type="entry name" value="Thioredoxin-like"/>
    <property type="match status" value="1"/>
</dbReference>
<dbReference type="CDD" id="cd03419">
    <property type="entry name" value="GRX_GRXh_1_2_like"/>
    <property type="match status" value="1"/>
</dbReference>
<dbReference type="PANTHER" id="PTHR45694:SF5">
    <property type="entry name" value="GLUTAREDOXIN 2"/>
    <property type="match status" value="1"/>
</dbReference>
<accession>A0A164ZWW6</accession>
<proteinExistence type="predicted"/>
<reference evidence="2 3" key="1">
    <citation type="journal article" date="2016" name="Mol. Biol. Evol.">
        <title>Comparative Genomics of Early-Diverging Mushroom-Forming Fungi Provides Insights into the Origins of Lignocellulose Decay Capabilities.</title>
        <authorList>
            <person name="Nagy L.G."/>
            <person name="Riley R."/>
            <person name="Tritt A."/>
            <person name="Adam C."/>
            <person name="Daum C."/>
            <person name="Floudas D."/>
            <person name="Sun H."/>
            <person name="Yadav J.S."/>
            <person name="Pangilinan J."/>
            <person name="Larsson K.H."/>
            <person name="Matsuura K."/>
            <person name="Barry K."/>
            <person name="Labutti K."/>
            <person name="Kuo R."/>
            <person name="Ohm R.A."/>
            <person name="Bhattacharya S.S."/>
            <person name="Shirouzu T."/>
            <person name="Yoshinaga Y."/>
            <person name="Martin F.M."/>
            <person name="Grigoriev I.V."/>
            <person name="Hibbett D.S."/>
        </authorList>
    </citation>
    <scope>NUCLEOTIDE SEQUENCE [LARGE SCALE GENOMIC DNA]</scope>
    <source>
        <strain evidence="2 3">HHB9708</strain>
    </source>
</reference>
<dbReference type="STRING" id="1314777.A0A164ZWW6"/>
<dbReference type="GO" id="GO:0034599">
    <property type="term" value="P:cellular response to oxidative stress"/>
    <property type="evidence" value="ECO:0007669"/>
    <property type="project" value="TreeGrafter"/>
</dbReference>
<dbReference type="Pfam" id="PF00462">
    <property type="entry name" value="Glutaredoxin"/>
    <property type="match status" value="1"/>
</dbReference>